<feature type="compositionally biased region" description="Low complexity" evidence="10">
    <location>
        <begin position="1330"/>
        <end position="1342"/>
    </location>
</feature>
<evidence type="ECO:0000313" key="14">
    <source>
        <dbReference type="RefSeq" id="XP_038865777.1"/>
    </source>
</evidence>
<dbReference type="Pfam" id="PF13919">
    <property type="entry name" value="ASXH"/>
    <property type="match status" value="1"/>
</dbReference>
<feature type="region of interest" description="Disordered" evidence="10">
    <location>
        <begin position="1162"/>
        <end position="1182"/>
    </location>
</feature>
<feature type="compositionally biased region" description="Gly residues" evidence="10">
    <location>
        <begin position="1343"/>
        <end position="1352"/>
    </location>
</feature>
<keyword evidence="3" id="KW-0678">Repressor</keyword>
<dbReference type="Pfam" id="PF13922">
    <property type="entry name" value="PHD_3"/>
    <property type="match status" value="1"/>
</dbReference>
<feature type="compositionally biased region" description="Low complexity" evidence="10">
    <location>
        <begin position="765"/>
        <end position="788"/>
    </location>
</feature>
<feature type="compositionally biased region" description="Basic and acidic residues" evidence="10">
    <location>
        <begin position="590"/>
        <end position="603"/>
    </location>
</feature>
<feature type="compositionally biased region" description="Pro residues" evidence="10">
    <location>
        <begin position="739"/>
        <end position="750"/>
    </location>
</feature>
<keyword evidence="6" id="KW-0862">Zinc</keyword>
<evidence type="ECO:0000256" key="6">
    <source>
        <dbReference type="ARBA" id="ARBA00022833"/>
    </source>
</evidence>
<keyword evidence="4" id="KW-0479">Metal-binding</keyword>
<keyword evidence="13" id="KW-1185">Reference proteome</keyword>
<feature type="region of interest" description="Disordered" evidence="10">
    <location>
        <begin position="528"/>
        <end position="701"/>
    </location>
</feature>
<evidence type="ECO:0000256" key="4">
    <source>
        <dbReference type="ARBA" id="ARBA00022723"/>
    </source>
</evidence>
<evidence type="ECO:0000256" key="8">
    <source>
        <dbReference type="ARBA" id="ARBA00023163"/>
    </source>
</evidence>
<dbReference type="GO" id="GO:0008270">
    <property type="term" value="F:zinc ion binding"/>
    <property type="evidence" value="ECO:0007669"/>
    <property type="project" value="UniProtKB-KW"/>
</dbReference>
<dbReference type="InterPro" id="IPR028020">
    <property type="entry name" value="ASX_DEUBAD_dom"/>
</dbReference>
<feature type="region of interest" description="Disordered" evidence="10">
    <location>
        <begin position="209"/>
        <end position="231"/>
    </location>
</feature>
<feature type="compositionally biased region" description="Basic and acidic residues" evidence="10">
    <location>
        <begin position="455"/>
        <end position="470"/>
    </location>
</feature>
<feature type="compositionally biased region" description="Low complexity" evidence="10">
    <location>
        <begin position="809"/>
        <end position="821"/>
    </location>
</feature>
<protein>
    <submittedName>
        <fullName evidence="14">Polycomb group protein ASXL2</fullName>
    </submittedName>
</protein>
<feature type="compositionally biased region" description="Acidic residues" evidence="10">
    <location>
        <begin position="96"/>
        <end position="106"/>
    </location>
</feature>
<feature type="domain" description="HTH HARE-type" evidence="11">
    <location>
        <begin position="11"/>
        <end position="86"/>
    </location>
</feature>
<dbReference type="KEGG" id="snh:120060493"/>
<organism evidence="13 14">
    <name type="scientific">Salvelinus namaycush</name>
    <name type="common">Lake trout</name>
    <name type="synonym">Salmo namaycush</name>
    <dbReference type="NCBI Taxonomy" id="8040"/>
    <lineage>
        <taxon>Eukaryota</taxon>
        <taxon>Metazoa</taxon>
        <taxon>Chordata</taxon>
        <taxon>Craniata</taxon>
        <taxon>Vertebrata</taxon>
        <taxon>Euteleostomi</taxon>
        <taxon>Actinopterygii</taxon>
        <taxon>Neopterygii</taxon>
        <taxon>Teleostei</taxon>
        <taxon>Protacanthopterygii</taxon>
        <taxon>Salmoniformes</taxon>
        <taxon>Salmonidae</taxon>
        <taxon>Salmoninae</taxon>
        <taxon>Salvelinus</taxon>
    </lineage>
</organism>
<feature type="compositionally biased region" description="Polar residues" evidence="10">
    <location>
        <begin position="1015"/>
        <end position="1029"/>
    </location>
</feature>
<dbReference type="Pfam" id="PF05066">
    <property type="entry name" value="HARE-HTH"/>
    <property type="match status" value="1"/>
</dbReference>
<evidence type="ECO:0000313" key="13">
    <source>
        <dbReference type="Proteomes" id="UP000808372"/>
    </source>
</evidence>
<dbReference type="GO" id="GO:0035517">
    <property type="term" value="C:PR-DUB complex"/>
    <property type="evidence" value="ECO:0007669"/>
    <property type="project" value="TreeGrafter"/>
</dbReference>
<comment type="similarity">
    <text evidence="2">Belongs to the Asx family.</text>
</comment>
<feature type="region of interest" description="Disordered" evidence="10">
    <location>
        <begin position="729"/>
        <end position="910"/>
    </location>
</feature>
<keyword evidence="7" id="KW-0805">Transcription regulation</keyword>
<dbReference type="RefSeq" id="XP_038865777.1">
    <property type="nucleotide sequence ID" value="XM_039009849.1"/>
</dbReference>
<evidence type="ECO:0000259" key="12">
    <source>
        <dbReference type="PROSITE" id="PS51916"/>
    </source>
</evidence>
<accession>A0A8U1EXD8</accession>
<feature type="compositionally biased region" description="Polar residues" evidence="10">
    <location>
        <begin position="1284"/>
        <end position="1307"/>
    </location>
</feature>
<gene>
    <name evidence="14" type="primary">asxl2</name>
</gene>
<dbReference type="PANTHER" id="PTHR13578">
    <property type="entry name" value="ADDITIONAL SEX COMBS LIKE PROTEIN ASXL"/>
    <property type="match status" value="1"/>
</dbReference>
<feature type="region of interest" description="Disordered" evidence="10">
    <location>
        <begin position="1210"/>
        <end position="1307"/>
    </location>
</feature>
<dbReference type="CTD" id="55252"/>
<reference evidence="14" key="1">
    <citation type="submission" date="2025-08" db="UniProtKB">
        <authorList>
            <consortium name="RefSeq"/>
        </authorList>
    </citation>
    <scope>IDENTIFICATION</scope>
    <source>
        <tissue evidence="14">White muscle</tissue>
    </source>
</reference>
<feature type="region of interest" description="Disordered" evidence="10">
    <location>
        <begin position="1330"/>
        <end position="1387"/>
    </location>
</feature>
<dbReference type="InterPro" id="IPR026905">
    <property type="entry name" value="ASX-like_PHD"/>
</dbReference>
<evidence type="ECO:0000256" key="1">
    <source>
        <dbReference type="ARBA" id="ARBA00004123"/>
    </source>
</evidence>
<evidence type="ECO:0000259" key="11">
    <source>
        <dbReference type="PROSITE" id="PS51913"/>
    </source>
</evidence>
<dbReference type="InterPro" id="IPR024811">
    <property type="entry name" value="ASX/ASX-like"/>
</dbReference>
<dbReference type="GO" id="GO:0045944">
    <property type="term" value="P:positive regulation of transcription by RNA polymerase II"/>
    <property type="evidence" value="ECO:0007669"/>
    <property type="project" value="TreeGrafter"/>
</dbReference>
<feature type="compositionally biased region" description="Polar residues" evidence="10">
    <location>
        <begin position="111"/>
        <end position="123"/>
    </location>
</feature>
<evidence type="ECO:0000256" key="5">
    <source>
        <dbReference type="ARBA" id="ARBA00022771"/>
    </source>
</evidence>
<feature type="compositionally biased region" description="Polar residues" evidence="10">
    <location>
        <begin position="898"/>
        <end position="910"/>
    </location>
</feature>
<evidence type="ECO:0000256" key="10">
    <source>
        <dbReference type="SAM" id="MobiDB-lite"/>
    </source>
</evidence>
<dbReference type="GO" id="GO:0003682">
    <property type="term" value="F:chromatin binding"/>
    <property type="evidence" value="ECO:0007669"/>
    <property type="project" value="TreeGrafter"/>
</dbReference>
<evidence type="ECO:0000256" key="7">
    <source>
        <dbReference type="ARBA" id="ARBA00023015"/>
    </source>
</evidence>
<feature type="region of interest" description="Disordered" evidence="10">
    <location>
        <begin position="376"/>
        <end position="479"/>
    </location>
</feature>
<feature type="compositionally biased region" description="Low complexity" evidence="10">
    <location>
        <begin position="138"/>
        <end position="163"/>
    </location>
</feature>
<dbReference type="InterPro" id="IPR044867">
    <property type="entry name" value="DEUBAD_dom"/>
</dbReference>
<keyword evidence="9" id="KW-0539">Nucleus</keyword>
<dbReference type="GO" id="GO:0003677">
    <property type="term" value="F:DNA binding"/>
    <property type="evidence" value="ECO:0007669"/>
    <property type="project" value="InterPro"/>
</dbReference>
<dbReference type="GO" id="GO:0042975">
    <property type="term" value="F:peroxisome proliferator activated receptor binding"/>
    <property type="evidence" value="ECO:0007669"/>
    <property type="project" value="TreeGrafter"/>
</dbReference>
<dbReference type="Proteomes" id="UP000808372">
    <property type="component" value="Chromosome 15"/>
</dbReference>
<feature type="compositionally biased region" description="Basic and acidic residues" evidence="10">
    <location>
        <begin position="1228"/>
        <end position="1242"/>
    </location>
</feature>
<feature type="compositionally biased region" description="Low complexity" evidence="10">
    <location>
        <begin position="608"/>
        <end position="668"/>
    </location>
</feature>
<keyword evidence="8" id="KW-0804">Transcription</keyword>
<feature type="compositionally biased region" description="Pro residues" evidence="10">
    <location>
        <begin position="432"/>
        <end position="453"/>
    </location>
</feature>
<feature type="region of interest" description="Disordered" evidence="10">
    <location>
        <begin position="93"/>
        <end position="193"/>
    </location>
</feature>
<feature type="compositionally biased region" description="Polar residues" evidence="10">
    <location>
        <begin position="822"/>
        <end position="845"/>
    </location>
</feature>
<feature type="compositionally biased region" description="Polar residues" evidence="10">
    <location>
        <begin position="985"/>
        <end position="1002"/>
    </location>
</feature>
<evidence type="ECO:0000256" key="2">
    <source>
        <dbReference type="ARBA" id="ARBA00006391"/>
    </source>
</evidence>
<feature type="domain" description="DEUBAD" evidence="12">
    <location>
        <begin position="246"/>
        <end position="355"/>
    </location>
</feature>
<name>A0A8U1EXD8_SALNM</name>
<dbReference type="PANTHER" id="PTHR13578:SF11">
    <property type="entry name" value="POLYCOMB GROUP PROTEIN ASXL2-RELATED"/>
    <property type="match status" value="1"/>
</dbReference>
<feature type="compositionally biased region" description="Polar residues" evidence="10">
    <location>
        <begin position="861"/>
        <end position="876"/>
    </location>
</feature>
<sequence>MRERQKKKKGRTWAEAAKTVLEKYPNTPMSHKEILQVIQRERLKEIRSGTSPLACLNAMLHTNSRGEEGIFYKVPGRMGVYTLKKDIGDVVKELSEEGSEEDDSDNLSDSQSTENNNYTNNQEGMRGQWRRRVPSTLPSDPSSPQPRCSSPSVPSSKLISPSQKHSKKALKQALKQQRNQRRQGGMPTTSSPRLLIKNVKDMADTIVTKTDSCPASGTRKMSQRSSRLSARQLKRTKCAEIDVETPDSILVNTNLRALINKHTFSVLPTECQQKLLTLLPEVDQQACMDGLLKVTSSALNNEFFTSAAQSWKERLAEGEFTPELQLRMRQEIEKEKKVEYWKESFFESYYGENSGLSLEESKELLESGLSLELSATKPQLSPPTQPSPAGQALQDPKVPENSCHTRSSERRLRSSSLPINHTCKPIETPSKPIEPPSKPIEPPSKPIEPPSKPIEPSKPRPEPEPIHDEPVPVPPIVPPVILPKNIQKTLEVEYPRHRTRSRGLSLPIMAVEAPVVKRQDVVDSTSMVTPLGEKQMEEEEQELKEAQPETPQSPEIPQSPALESPPEVCSQKMLRSSLPTDLSKPEPLGLDEHSGERREDVAPERGASVSVSVTPVSTPLCTPVSIPVSTPLCTPVSTPVSTPLCTPVSTPLSTPVSTPVSTPISTTPSPEPLKRKSLSSEQEVELTSEKRARITPPTVSVVTSPAATITTAQRVPPLKIPVSRILSVPASPTQVSPRTPLPVPLSPGPSPGRTGARTLADIKAKAQLARAQRAAAAAAASSSSKGAVPGPGPGGGIVEHRASAQTLHSSPPCSTQSQSTTRLPVSSITGQSTCQSPDAVTTPAHSSSVQSSGSSVPFDLSLSQRSSNTGRASLTDDQQRGSADGMMNPGSLMGPQHGNIQHTSYPPGPQSISSYTSSVCDVKSQYVSGSSMAARASHFIAANNPLVTSLLQGKEVPLEQILPKPLAKADVQMSQAKPSHDDKGTITSHSTAGTASGENKSQYLHAGGVEDYSRSEQQGSIGQSTSTIPGTRADMLAELQRHQRETPNKDIQEQILRALMHRATHQHQNQPFGISGGAQPPQFGACNLGHQECGDRPRFSAGFPGRKRMSRPAMSGHYLLNVSTYGRGSESSKRFHPLTTVNTSLTPLANLKREHIGVERLANEGEESVENKSHSHSNPAGVKMEEQGFSVTKMDKALGFQHCSRIMSESPSVGGCIPEQEDNSSAGTDRDSGTSARAKETKPFTQSQSQHRRHPELCNTKQGGHSEPYRLSVSPHVGTMDPTHPSTHQRPSAFQTQRPPIDNQESIVGSCYGGTISMSVPHALNHNAAASGTASSASPSVSGSGGDSGSGTGSVMSFSVTVTTIPAGHPLDHSSQGEGSPEQGFMEGSGIEDVQSKCYCRLKAMIMCKGCGAFCHDDCIGPSNLCVSCLVVR</sequence>
<dbReference type="PROSITE" id="PS51913">
    <property type="entry name" value="HTH_HARE"/>
    <property type="match status" value="1"/>
</dbReference>
<feature type="compositionally biased region" description="Basic and acidic residues" evidence="10">
    <location>
        <begin position="1162"/>
        <end position="1173"/>
    </location>
</feature>
<dbReference type="GeneID" id="120060493"/>
<feature type="compositionally biased region" description="Low complexity" evidence="10">
    <location>
        <begin position="846"/>
        <end position="856"/>
    </location>
</feature>
<evidence type="ECO:0000256" key="9">
    <source>
        <dbReference type="ARBA" id="ARBA00023242"/>
    </source>
</evidence>
<evidence type="ECO:0000256" key="3">
    <source>
        <dbReference type="ARBA" id="ARBA00022491"/>
    </source>
</evidence>
<proteinExistence type="inferred from homology"/>
<dbReference type="InterPro" id="IPR007759">
    <property type="entry name" value="Asxl_HARE-HTH"/>
</dbReference>
<feature type="region of interest" description="Disordered" evidence="10">
    <location>
        <begin position="970"/>
        <end position="1030"/>
    </location>
</feature>
<dbReference type="PROSITE" id="PS51916">
    <property type="entry name" value="DEUBAD"/>
    <property type="match status" value="1"/>
</dbReference>
<keyword evidence="5" id="KW-0863">Zinc-finger</keyword>
<dbReference type="GO" id="GO:0009887">
    <property type="term" value="P:animal organ morphogenesis"/>
    <property type="evidence" value="ECO:0007669"/>
    <property type="project" value="TreeGrafter"/>
</dbReference>
<comment type="subcellular location">
    <subcellularLocation>
        <location evidence="1">Nucleus</location>
    </subcellularLocation>
</comment>